<dbReference type="Proteomes" id="UP001172687">
    <property type="component" value="Unassembled WGS sequence"/>
</dbReference>
<comment type="caution">
    <text evidence="2">The sequence shown here is derived from an EMBL/GenBank/DDBJ whole genome shotgun (WGS) entry which is preliminary data.</text>
</comment>
<keyword evidence="3" id="KW-1185">Reference proteome</keyword>
<feature type="compositionally biased region" description="Low complexity" evidence="1">
    <location>
        <begin position="111"/>
        <end position="129"/>
    </location>
</feature>
<dbReference type="RefSeq" id="WP_301161797.1">
    <property type="nucleotide sequence ID" value="NZ_JAUHTC010000091.1"/>
</dbReference>
<organism evidence="2 3">
    <name type="scientific">Mycolicibacterium austroafricanum</name>
    <name type="common">Mycobacterium austroafricanum</name>
    <dbReference type="NCBI Taxonomy" id="39687"/>
    <lineage>
        <taxon>Bacteria</taxon>
        <taxon>Bacillati</taxon>
        <taxon>Actinomycetota</taxon>
        <taxon>Actinomycetes</taxon>
        <taxon>Mycobacteriales</taxon>
        <taxon>Mycobacteriaceae</taxon>
        <taxon>Mycolicibacterium</taxon>
    </lineage>
</organism>
<feature type="region of interest" description="Disordered" evidence="1">
    <location>
        <begin position="98"/>
        <end position="131"/>
    </location>
</feature>
<proteinExistence type="predicted"/>
<protein>
    <submittedName>
        <fullName evidence="2">Uncharacterized protein</fullName>
    </submittedName>
</protein>
<reference evidence="2" key="1">
    <citation type="submission" date="2023-07" db="EMBL/GenBank/DDBJ databases">
        <title>Degradation of tert-butanol by M. austroafricanum TBA100.</title>
        <authorList>
            <person name="Helbich S."/>
            <person name="Vainshtein Y."/>
        </authorList>
    </citation>
    <scope>NUCLEOTIDE SEQUENCE</scope>
    <source>
        <strain evidence="2">TBA100</strain>
    </source>
</reference>
<evidence type="ECO:0000313" key="2">
    <source>
        <dbReference type="EMBL" id="MDN4521402.1"/>
    </source>
</evidence>
<sequence>MNPLHIPRTILACVGVVIDTAVQMRTQQRDYEAAVRAAAPKAELGHSVAPSCPRGGPCRDCDRTQDGCVQIWGPAEDHAEALRRNWFITDPAVVGSAAPSPAIPPADDTDPAGVVDGPPASATPAGSPSELTRGNLIEAAATIRAAVPYADDIDIAAHLYALADRLDAAARVYPTP</sequence>
<accession>A0ABT8HM66</accession>
<evidence type="ECO:0000256" key="1">
    <source>
        <dbReference type="SAM" id="MobiDB-lite"/>
    </source>
</evidence>
<evidence type="ECO:0000313" key="3">
    <source>
        <dbReference type="Proteomes" id="UP001172687"/>
    </source>
</evidence>
<dbReference type="EMBL" id="JAUHTC010000091">
    <property type="protein sequence ID" value="MDN4521402.1"/>
    <property type="molecule type" value="Genomic_DNA"/>
</dbReference>
<gene>
    <name evidence="2" type="ORF">QYF68_26790</name>
</gene>
<name>A0ABT8HM66_MYCAO</name>